<keyword evidence="1" id="KW-1133">Transmembrane helix</keyword>
<protein>
    <submittedName>
        <fullName evidence="2">Uncharacterized protein</fullName>
    </submittedName>
</protein>
<proteinExistence type="predicted"/>
<dbReference type="EMBL" id="CP022202">
    <property type="protein sequence ID" value="AXA59037.1"/>
    <property type="molecule type" value="Genomic_DNA"/>
</dbReference>
<sequence>MASAILSSAKHGAYIAIGFYVALVLLVSVGAQYQGAVETSLQASTLGHHQVSVVAAEQGAVKGAAGA</sequence>
<dbReference type="KEGG" id="pthv:CE140_03450"/>
<gene>
    <name evidence="2" type="ORF">CEQ51_02765</name>
</gene>
<keyword evidence="1" id="KW-0812">Transmembrane</keyword>
<evidence type="ECO:0000313" key="3">
    <source>
        <dbReference type="Proteomes" id="UP000251666"/>
    </source>
</evidence>
<accession>A0A176NI45</accession>
<dbReference type="Proteomes" id="UP000251666">
    <property type="component" value="Chromosome"/>
</dbReference>
<name>A0A176NI45_9PSED</name>
<evidence type="ECO:0000256" key="1">
    <source>
        <dbReference type="SAM" id="Phobius"/>
    </source>
</evidence>
<keyword evidence="1" id="KW-0472">Membrane</keyword>
<reference evidence="3" key="1">
    <citation type="journal article" date="2021" name="Front. Microbiol.">
        <title>Genomic Analysis of the 1-Aminocyclopropane-1-Carboxylate Deaminase-Producing Pseudomonas thivervalensis SC5 Reveals Its Multifaceted Roles in Soil and in Beneficial Interactions With Plants.</title>
        <authorList>
            <person name="Nascimento F.X."/>
            <person name="Uron P."/>
            <person name="Glick B.R."/>
            <person name="Giachini A."/>
            <person name="Rossi M.J."/>
        </authorList>
    </citation>
    <scope>NUCLEOTIDE SEQUENCE [LARGE SCALE GENOMIC DNA]</scope>
    <source>
        <strain evidence="3">PLM3</strain>
    </source>
</reference>
<organism evidence="2 3">
    <name type="scientific">Pseudomonas thivervalensis</name>
    <dbReference type="NCBI Taxonomy" id="86265"/>
    <lineage>
        <taxon>Bacteria</taxon>
        <taxon>Pseudomonadati</taxon>
        <taxon>Pseudomonadota</taxon>
        <taxon>Gammaproteobacteria</taxon>
        <taxon>Pseudomonadales</taxon>
        <taxon>Pseudomonadaceae</taxon>
        <taxon>Pseudomonas</taxon>
    </lineage>
</organism>
<evidence type="ECO:0000313" key="2">
    <source>
        <dbReference type="EMBL" id="AXA59037.1"/>
    </source>
</evidence>
<dbReference type="OrthoDB" id="7027241at2"/>
<dbReference type="GeneID" id="301218509"/>
<dbReference type="RefSeq" id="WP_053119756.1">
    <property type="nucleotide sequence ID" value="NZ_CP022201.1"/>
</dbReference>
<keyword evidence="3" id="KW-1185">Reference proteome</keyword>
<dbReference type="AlphaFoldDB" id="A0A176NI45"/>
<feature type="transmembrane region" description="Helical" evidence="1">
    <location>
        <begin position="12"/>
        <end position="33"/>
    </location>
</feature>